<name>A0A9W6NJN3_9ACTN</name>
<dbReference type="Pfam" id="PF00550">
    <property type="entry name" value="PP-binding"/>
    <property type="match status" value="1"/>
</dbReference>
<accession>A0A9W6NJN3</accession>
<evidence type="ECO:0000259" key="1">
    <source>
        <dbReference type="Pfam" id="PF00550"/>
    </source>
</evidence>
<dbReference type="Proteomes" id="UP001143480">
    <property type="component" value="Unassembled WGS sequence"/>
</dbReference>
<gene>
    <name evidence="2" type="ORF">GCM10017581_018400</name>
</gene>
<keyword evidence="3" id="KW-1185">Reference proteome</keyword>
<dbReference type="InterPro" id="IPR036736">
    <property type="entry name" value="ACP-like_sf"/>
</dbReference>
<proteinExistence type="predicted"/>
<dbReference type="RefSeq" id="WP_261962864.1">
    <property type="nucleotide sequence ID" value="NZ_BAAAXA010000001.1"/>
</dbReference>
<dbReference type="EMBL" id="BSFP01000006">
    <property type="protein sequence ID" value="GLL00100.1"/>
    <property type="molecule type" value="Genomic_DNA"/>
</dbReference>
<sequence length="75" mass="8315">MNTIEDFRSLLNDELGLTITADDVRARLDEVAGWDSVYLLSLLTLLERRTGRVLPLRDVLSAGSLHDIYLIAAGT</sequence>
<protein>
    <recommendedName>
        <fullName evidence="1">Carrier domain-containing protein</fullName>
    </recommendedName>
</protein>
<feature type="domain" description="Carrier" evidence="1">
    <location>
        <begin position="7"/>
        <end position="68"/>
    </location>
</feature>
<comment type="caution">
    <text evidence="2">The sequence shown here is derived from an EMBL/GenBank/DDBJ whole genome shotgun (WGS) entry which is preliminary data.</text>
</comment>
<reference evidence="2" key="2">
    <citation type="submission" date="2023-01" db="EMBL/GenBank/DDBJ databases">
        <authorList>
            <person name="Sun Q."/>
            <person name="Evtushenko L."/>
        </authorList>
    </citation>
    <scope>NUCLEOTIDE SEQUENCE</scope>
    <source>
        <strain evidence="2">VKM Ac-1321</strain>
    </source>
</reference>
<dbReference type="AlphaFoldDB" id="A0A9W6NJN3"/>
<reference evidence="2" key="1">
    <citation type="journal article" date="2014" name="Int. J. Syst. Evol. Microbiol.">
        <title>Complete genome sequence of Corynebacterium casei LMG S-19264T (=DSM 44701T), isolated from a smear-ripened cheese.</title>
        <authorList>
            <consortium name="US DOE Joint Genome Institute (JGI-PGF)"/>
            <person name="Walter F."/>
            <person name="Albersmeier A."/>
            <person name="Kalinowski J."/>
            <person name="Ruckert C."/>
        </authorList>
    </citation>
    <scope>NUCLEOTIDE SEQUENCE</scope>
    <source>
        <strain evidence="2">VKM Ac-1321</strain>
    </source>
</reference>
<dbReference type="SUPFAM" id="SSF47336">
    <property type="entry name" value="ACP-like"/>
    <property type="match status" value="1"/>
</dbReference>
<evidence type="ECO:0000313" key="2">
    <source>
        <dbReference type="EMBL" id="GLL00100.1"/>
    </source>
</evidence>
<evidence type="ECO:0000313" key="3">
    <source>
        <dbReference type="Proteomes" id="UP001143480"/>
    </source>
</evidence>
<dbReference type="InterPro" id="IPR009081">
    <property type="entry name" value="PP-bd_ACP"/>
</dbReference>
<organism evidence="2 3">
    <name type="scientific">Dactylosporangium matsuzakiense</name>
    <dbReference type="NCBI Taxonomy" id="53360"/>
    <lineage>
        <taxon>Bacteria</taxon>
        <taxon>Bacillati</taxon>
        <taxon>Actinomycetota</taxon>
        <taxon>Actinomycetes</taxon>
        <taxon>Micromonosporales</taxon>
        <taxon>Micromonosporaceae</taxon>
        <taxon>Dactylosporangium</taxon>
    </lineage>
</organism>